<name>A0A4W6C4Y9_LATCA</name>
<dbReference type="Proteomes" id="UP000314980">
    <property type="component" value="Unassembled WGS sequence"/>
</dbReference>
<dbReference type="Pfam" id="PF25787">
    <property type="entry name" value="HTH_SB"/>
    <property type="match status" value="1"/>
</dbReference>
<reference evidence="3" key="1">
    <citation type="submission" date="2015-09" db="EMBL/GenBank/DDBJ databases">
        <authorList>
            <person name="Sai Rama Sridatta P."/>
        </authorList>
    </citation>
    <scope>NUCLEOTIDE SEQUENCE [LARGE SCALE GENOMIC DNA]</scope>
</reference>
<keyword evidence="3" id="KW-1185">Reference proteome</keyword>
<evidence type="ECO:0000313" key="2">
    <source>
        <dbReference type="Ensembl" id="ENSLCAP00010008612.1"/>
    </source>
</evidence>
<dbReference type="Gene3D" id="1.10.10.10">
    <property type="entry name" value="Winged helix-like DNA-binding domain superfamily/Winged helix DNA-binding domain"/>
    <property type="match status" value="1"/>
</dbReference>
<sequence length="83" mass="9156">DRSRSIKLTVLGTIVATHQSGKGYKVISKQFDFQHSTLRKIIHKWKTFKTVANLDIPVNSLQEKNQGCNGPVKVHTSNAVGGP</sequence>
<dbReference type="Ensembl" id="ENSLCAT00010008808.1">
    <property type="protein sequence ID" value="ENSLCAP00010008612.1"/>
    <property type="gene ID" value="ENSLCAG00010004144.1"/>
</dbReference>
<proteinExistence type="predicted"/>
<evidence type="ECO:0000259" key="1">
    <source>
        <dbReference type="Pfam" id="PF25787"/>
    </source>
</evidence>
<dbReference type="InterPro" id="IPR036388">
    <property type="entry name" value="WH-like_DNA-bd_sf"/>
</dbReference>
<accession>A0A4W6C4Y9</accession>
<dbReference type="InParanoid" id="A0A4W6C4Y9"/>
<reference evidence="2" key="3">
    <citation type="submission" date="2025-09" db="UniProtKB">
        <authorList>
            <consortium name="Ensembl"/>
        </authorList>
    </citation>
    <scope>IDENTIFICATION</scope>
</reference>
<evidence type="ECO:0000313" key="3">
    <source>
        <dbReference type="Proteomes" id="UP000314980"/>
    </source>
</evidence>
<dbReference type="AlphaFoldDB" id="A0A4W6C4Y9"/>
<dbReference type="InterPro" id="IPR057667">
    <property type="entry name" value="HTH_SB"/>
</dbReference>
<reference evidence="2" key="2">
    <citation type="submission" date="2025-08" db="UniProtKB">
        <authorList>
            <consortium name="Ensembl"/>
        </authorList>
    </citation>
    <scope>IDENTIFICATION</scope>
</reference>
<feature type="domain" description="Sleeping Beauty transposase HTH" evidence="1">
    <location>
        <begin position="13"/>
        <end position="51"/>
    </location>
</feature>
<organism evidence="2 3">
    <name type="scientific">Lates calcarifer</name>
    <name type="common">Barramundi</name>
    <name type="synonym">Holocentrus calcarifer</name>
    <dbReference type="NCBI Taxonomy" id="8187"/>
    <lineage>
        <taxon>Eukaryota</taxon>
        <taxon>Metazoa</taxon>
        <taxon>Chordata</taxon>
        <taxon>Craniata</taxon>
        <taxon>Vertebrata</taxon>
        <taxon>Euteleostomi</taxon>
        <taxon>Actinopterygii</taxon>
        <taxon>Neopterygii</taxon>
        <taxon>Teleostei</taxon>
        <taxon>Neoteleostei</taxon>
        <taxon>Acanthomorphata</taxon>
        <taxon>Carangaria</taxon>
        <taxon>Carangaria incertae sedis</taxon>
        <taxon>Centropomidae</taxon>
        <taxon>Lates</taxon>
    </lineage>
</organism>
<dbReference type="GeneTree" id="ENSGT00970000193614"/>
<protein>
    <recommendedName>
        <fullName evidence="1">Sleeping Beauty transposase HTH domain-containing protein</fullName>
    </recommendedName>
</protein>